<dbReference type="InterPro" id="IPR036691">
    <property type="entry name" value="Endo/exonu/phosph_ase_sf"/>
</dbReference>
<dbReference type="GO" id="GO:0006506">
    <property type="term" value="P:GPI anchor biosynthetic process"/>
    <property type="evidence" value="ECO:0007669"/>
    <property type="project" value="TreeGrafter"/>
</dbReference>
<gene>
    <name evidence="2" type="ORF">SAMN02745129_0623</name>
</gene>
<feature type="domain" description="Endonuclease/exonuclease/phosphatase" evidence="1">
    <location>
        <begin position="42"/>
        <end position="326"/>
    </location>
</feature>
<keyword evidence="2" id="KW-0255">Endonuclease</keyword>
<evidence type="ECO:0000313" key="3">
    <source>
        <dbReference type="Proteomes" id="UP000184268"/>
    </source>
</evidence>
<protein>
    <submittedName>
        <fullName evidence="2">Metal-dependent hydrolase, endonuclease/exonuclease/phosphatase family</fullName>
    </submittedName>
</protein>
<dbReference type="EMBL" id="FQXG01000001">
    <property type="protein sequence ID" value="SHG75836.1"/>
    <property type="molecule type" value="Genomic_DNA"/>
</dbReference>
<proteinExistence type="predicted"/>
<dbReference type="Gene3D" id="3.60.10.10">
    <property type="entry name" value="Endonuclease/exonuclease/phosphatase"/>
    <property type="match status" value="1"/>
</dbReference>
<dbReference type="OrthoDB" id="833328at2"/>
<dbReference type="AlphaFoldDB" id="A0A1M5MF14"/>
<name>A0A1M5MF14_9GAMM</name>
<dbReference type="InterPro" id="IPR005135">
    <property type="entry name" value="Endo/exonuclease/phosphatase"/>
</dbReference>
<dbReference type="PANTHER" id="PTHR14859:SF15">
    <property type="entry name" value="ENDONUCLEASE_EXONUCLEASE_PHOSPHATASE DOMAIN-CONTAINING PROTEIN"/>
    <property type="match status" value="1"/>
</dbReference>
<accession>A0A1M5MF14</accession>
<evidence type="ECO:0000313" key="2">
    <source>
        <dbReference type="EMBL" id="SHG75836.1"/>
    </source>
</evidence>
<reference evidence="2 3" key="1">
    <citation type="submission" date="2016-11" db="EMBL/GenBank/DDBJ databases">
        <authorList>
            <person name="Jaros S."/>
            <person name="Januszkiewicz K."/>
            <person name="Wedrychowicz H."/>
        </authorList>
    </citation>
    <scope>NUCLEOTIDE SEQUENCE [LARGE SCALE GENOMIC DNA]</scope>
    <source>
        <strain evidence="2 3">DSM 16917</strain>
    </source>
</reference>
<dbReference type="PANTHER" id="PTHR14859">
    <property type="entry name" value="CALCOFLUOR WHITE HYPERSENSITIVE PROTEIN PRECURSOR"/>
    <property type="match status" value="1"/>
</dbReference>
<dbReference type="InterPro" id="IPR051916">
    <property type="entry name" value="GPI-anchor_lipid_remodeler"/>
</dbReference>
<dbReference type="GO" id="GO:0004527">
    <property type="term" value="F:exonuclease activity"/>
    <property type="evidence" value="ECO:0007669"/>
    <property type="project" value="UniProtKB-KW"/>
</dbReference>
<dbReference type="Proteomes" id="UP000184268">
    <property type="component" value="Unassembled WGS sequence"/>
</dbReference>
<organism evidence="2 3">
    <name type="scientific">Ferrimonas marina</name>
    <dbReference type="NCBI Taxonomy" id="299255"/>
    <lineage>
        <taxon>Bacteria</taxon>
        <taxon>Pseudomonadati</taxon>
        <taxon>Pseudomonadota</taxon>
        <taxon>Gammaproteobacteria</taxon>
        <taxon>Alteromonadales</taxon>
        <taxon>Ferrimonadaceae</taxon>
        <taxon>Ferrimonas</taxon>
    </lineage>
</organism>
<dbReference type="GO" id="GO:0004519">
    <property type="term" value="F:endonuclease activity"/>
    <property type="evidence" value="ECO:0007669"/>
    <property type="project" value="UniProtKB-KW"/>
</dbReference>
<dbReference type="SUPFAM" id="SSF56219">
    <property type="entry name" value="DNase I-like"/>
    <property type="match status" value="1"/>
</dbReference>
<evidence type="ECO:0000259" key="1">
    <source>
        <dbReference type="Pfam" id="PF03372"/>
    </source>
</evidence>
<keyword evidence="3" id="KW-1185">Reference proteome</keyword>
<sequence>MSLLSGFRLASLNLFNYLAPPGAYYEQANIYSALEWQRKQGWLHRYLAELAPDVVAMQEVFSPNALAQQCHALGLTHFVCLDQAKQDEFVHFSPPVALASRFPIRQARLVHPDPRVLQWLALPDFAFSRHPLWVELNLPGFGPLQLVVVHLKSARPDLPDPPQDDSPLSQLWLRPRLGHWHSAQQRGQEAAVLMATLALQARPGPLVVLGDFNDQPQSETLRLFQRSLRRPLLPPGWGMSEQALEAHLAQWALADGFELAKAQGSRSAPVPTHYWGPHGSRIDHVLLSGDFDSAAPQSLASVADAWVADRHLVRPDGEADRQCSDHAAVVMDIEVRH</sequence>
<dbReference type="GO" id="GO:0016020">
    <property type="term" value="C:membrane"/>
    <property type="evidence" value="ECO:0007669"/>
    <property type="project" value="GOC"/>
</dbReference>
<dbReference type="RefSeq" id="WP_067664643.1">
    <property type="nucleotide sequence ID" value="NZ_FQXG01000001.1"/>
</dbReference>
<dbReference type="Pfam" id="PF03372">
    <property type="entry name" value="Exo_endo_phos"/>
    <property type="match status" value="1"/>
</dbReference>
<keyword evidence="2" id="KW-0378">Hydrolase</keyword>
<keyword evidence="2" id="KW-0540">Nuclease</keyword>
<keyword evidence="2" id="KW-0269">Exonuclease</keyword>
<dbReference type="STRING" id="299255.SAMN02745129_0623"/>